<sequence precursor="true">MKIARMSLITIAMLGIGPLSGADAASVTRLTVVDSSPTSWVARGLQDYTVSPDDGWSFVASRNFDNGVGFEIFGPPLPGTSIDRWSLNFAAPFEAVLTPGTYEDFQRFPFQDPDRPGLEFGSTGRLDNLASGSFEILEATYDPSGNVLSFAADFIHYGEEDVNNYAVVELRYNVTAIPEPATLALSAFGLMAALGLSRLRVRARSA</sequence>
<protein>
    <recommendedName>
        <fullName evidence="2">Ice-binding protein C-terminal domain-containing protein</fullName>
    </recommendedName>
</protein>
<dbReference type="Proteomes" id="UP000317835">
    <property type="component" value="Chromosome"/>
</dbReference>
<dbReference type="Pfam" id="PF07589">
    <property type="entry name" value="PEP-CTERM"/>
    <property type="match status" value="1"/>
</dbReference>
<feature type="chain" id="PRO_5022209845" description="Ice-binding protein C-terminal domain-containing protein" evidence="1">
    <location>
        <begin position="25"/>
        <end position="206"/>
    </location>
</feature>
<evidence type="ECO:0000313" key="4">
    <source>
        <dbReference type="Proteomes" id="UP000317835"/>
    </source>
</evidence>
<gene>
    <name evidence="3" type="ORF">ElP_47950</name>
</gene>
<organism evidence="3 4">
    <name type="scientific">Tautonia plasticadhaerens</name>
    <dbReference type="NCBI Taxonomy" id="2527974"/>
    <lineage>
        <taxon>Bacteria</taxon>
        <taxon>Pseudomonadati</taxon>
        <taxon>Planctomycetota</taxon>
        <taxon>Planctomycetia</taxon>
        <taxon>Isosphaerales</taxon>
        <taxon>Isosphaeraceae</taxon>
        <taxon>Tautonia</taxon>
    </lineage>
</organism>
<keyword evidence="1" id="KW-0732">Signal</keyword>
<evidence type="ECO:0000313" key="3">
    <source>
        <dbReference type="EMBL" id="QDV36866.1"/>
    </source>
</evidence>
<evidence type="ECO:0000259" key="2">
    <source>
        <dbReference type="Pfam" id="PF07589"/>
    </source>
</evidence>
<reference evidence="3 4" key="1">
    <citation type="submission" date="2019-02" db="EMBL/GenBank/DDBJ databases">
        <title>Deep-cultivation of Planctomycetes and their phenomic and genomic characterization uncovers novel biology.</title>
        <authorList>
            <person name="Wiegand S."/>
            <person name="Jogler M."/>
            <person name="Boedeker C."/>
            <person name="Pinto D."/>
            <person name="Vollmers J."/>
            <person name="Rivas-Marin E."/>
            <person name="Kohn T."/>
            <person name="Peeters S.H."/>
            <person name="Heuer A."/>
            <person name="Rast P."/>
            <person name="Oberbeckmann S."/>
            <person name="Bunk B."/>
            <person name="Jeske O."/>
            <person name="Meyerdierks A."/>
            <person name="Storesund J.E."/>
            <person name="Kallscheuer N."/>
            <person name="Luecker S."/>
            <person name="Lage O.M."/>
            <person name="Pohl T."/>
            <person name="Merkel B.J."/>
            <person name="Hornburger P."/>
            <person name="Mueller R.-W."/>
            <person name="Bruemmer F."/>
            <person name="Labrenz M."/>
            <person name="Spormann A.M."/>
            <person name="Op den Camp H."/>
            <person name="Overmann J."/>
            <person name="Amann R."/>
            <person name="Jetten M.S.M."/>
            <person name="Mascher T."/>
            <person name="Medema M.H."/>
            <person name="Devos D.P."/>
            <person name="Kaster A.-K."/>
            <person name="Ovreas L."/>
            <person name="Rohde M."/>
            <person name="Galperin M.Y."/>
            <person name="Jogler C."/>
        </authorList>
    </citation>
    <scope>NUCLEOTIDE SEQUENCE [LARGE SCALE GENOMIC DNA]</scope>
    <source>
        <strain evidence="3 4">ElP</strain>
    </source>
</reference>
<feature type="signal peptide" evidence="1">
    <location>
        <begin position="1"/>
        <end position="24"/>
    </location>
</feature>
<dbReference type="EMBL" id="CP036426">
    <property type="protein sequence ID" value="QDV36866.1"/>
    <property type="molecule type" value="Genomic_DNA"/>
</dbReference>
<dbReference type="InterPro" id="IPR013424">
    <property type="entry name" value="Ice-binding_C"/>
</dbReference>
<dbReference type="KEGG" id="tpla:ElP_47950"/>
<keyword evidence="4" id="KW-1185">Reference proteome</keyword>
<accession>A0A518H7X3</accession>
<proteinExistence type="predicted"/>
<evidence type="ECO:0000256" key="1">
    <source>
        <dbReference type="SAM" id="SignalP"/>
    </source>
</evidence>
<name>A0A518H7X3_9BACT</name>
<dbReference type="AlphaFoldDB" id="A0A518H7X3"/>
<feature type="domain" description="Ice-binding protein C-terminal" evidence="2">
    <location>
        <begin position="176"/>
        <end position="198"/>
    </location>
</feature>